<evidence type="ECO:0008006" key="3">
    <source>
        <dbReference type="Google" id="ProtNLM"/>
    </source>
</evidence>
<protein>
    <recommendedName>
        <fullName evidence="3">DUF2487 family protein</fullName>
    </recommendedName>
</protein>
<dbReference type="RefSeq" id="WP_307335389.1">
    <property type="nucleotide sequence ID" value="NZ_JAUSUD010000001.1"/>
</dbReference>
<reference evidence="1 2" key="1">
    <citation type="submission" date="2023-07" db="EMBL/GenBank/DDBJ databases">
        <title>Genomic Encyclopedia of Type Strains, Phase IV (KMG-IV): sequencing the most valuable type-strain genomes for metagenomic binning, comparative biology and taxonomic classification.</title>
        <authorList>
            <person name="Goeker M."/>
        </authorList>
    </citation>
    <scope>NUCLEOTIDE SEQUENCE [LARGE SCALE GENOMIC DNA]</scope>
    <source>
        <strain evidence="1 2">DSM 29005</strain>
    </source>
</reference>
<dbReference type="InterPro" id="IPR019615">
    <property type="entry name" value="DUF2487"/>
</dbReference>
<evidence type="ECO:0000313" key="2">
    <source>
        <dbReference type="Proteomes" id="UP001234495"/>
    </source>
</evidence>
<sequence>MKWILTDVDAYNQSKEYVDTAIIPLIPIAANPEFKVIVQKGEFLSLLVNELERQLKGRVFLFPPYSYVKNSENVFENLIEWKNEIKKEFKHIFFITNDEYIKSNKTDELSDELIWTPTVPMENMDDSLKRKLLADQVEQIIKKLLQSWNN</sequence>
<keyword evidence="2" id="KW-1185">Reference proteome</keyword>
<dbReference type="Proteomes" id="UP001234495">
    <property type="component" value="Unassembled WGS sequence"/>
</dbReference>
<name>A0ABT9ZAY4_9BACI</name>
<gene>
    <name evidence="1" type="ORF">J2S19_000018</name>
</gene>
<dbReference type="Pfam" id="PF10673">
    <property type="entry name" value="DUF2487"/>
    <property type="match status" value="1"/>
</dbReference>
<comment type="caution">
    <text evidence="1">The sequence shown here is derived from an EMBL/GenBank/DDBJ whole genome shotgun (WGS) entry which is preliminary data.</text>
</comment>
<accession>A0ABT9ZAY4</accession>
<evidence type="ECO:0000313" key="1">
    <source>
        <dbReference type="EMBL" id="MDQ0228768.1"/>
    </source>
</evidence>
<proteinExistence type="predicted"/>
<organism evidence="1 2">
    <name type="scientific">Metabacillus malikii</name>
    <dbReference type="NCBI Taxonomy" id="1504265"/>
    <lineage>
        <taxon>Bacteria</taxon>
        <taxon>Bacillati</taxon>
        <taxon>Bacillota</taxon>
        <taxon>Bacilli</taxon>
        <taxon>Bacillales</taxon>
        <taxon>Bacillaceae</taxon>
        <taxon>Metabacillus</taxon>
    </lineage>
</organism>
<dbReference type="EMBL" id="JAUSUD010000001">
    <property type="protein sequence ID" value="MDQ0228768.1"/>
    <property type="molecule type" value="Genomic_DNA"/>
</dbReference>